<dbReference type="Gene3D" id="2.10.110.30">
    <property type="match status" value="1"/>
</dbReference>
<keyword evidence="3 10" id="KW-0808">Transferase</keyword>
<comment type="pathway">
    <text evidence="2 10">Protein modification; protein ubiquitination.</text>
</comment>
<dbReference type="GO" id="GO:0016567">
    <property type="term" value="P:protein ubiquitination"/>
    <property type="evidence" value="ECO:0007669"/>
    <property type="project" value="UniProtKB-UniRule"/>
</dbReference>
<keyword evidence="14" id="KW-1185">Reference proteome</keyword>
<dbReference type="AlphaFoldDB" id="A0A9W9Z5I3"/>
<dbReference type="Proteomes" id="UP001163046">
    <property type="component" value="Unassembled WGS sequence"/>
</dbReference>
<keyword evidence="5 10" id="KW-0863">Zinc-finger</keyword>
<protein>
    <recommendedName>
        <fullName evidence="10">E3 ubiquitin-protein ligase</fullName>
        <ecNumber evidence="10">2.3.2.27</ecNumber>
    </recommendedName>
</protein>
<evidence type="ECO:0000256" key="3">
    <source>
        <dbReference type="ARBA" id="ARBA00022679"/>
    </source>
</evidence>
<evidence type="ECO:0000256" key="2">
    <source>
        <dbReference type="ARBA" id="ARBA00004906"/>
    </source>
</evidence>
<dbReference type="PANTHER" id="PTHR21497">
    <property type="entry name" value="UBIQUITIN LIGASE E3 ALPHA-RELATED"/>
    <property type="match status" value="1"/>
</dbReference>
<dbReference type="CDD" id="cd19673">
    <property type="entry name" value="UBR-box_UBR3"/>
    <property type="match status" value="1"/>
</dbReference>
<evidence type="ECO:0000256" key="9">
    <source>
        <dbReference type="PROSITE-ProRule" id="PRU00508"/>
    </source>
</evidence>
<comment type="caution">
    <text evidence="13">The sequence shown here is derived from an EMBL/GenBank/DDBJ whole genome shotgun (WGS) entry which is preliminary data.</text>
</comment>
<feature type="compositionally biased region" description="Low complexity" evidence="11">
    <location>
        <begin position="247"/>
        <end position="256"/>
    </location>
</feature>
<evidence type="ECO:0000256" key="6">
    <source>
        <dbReference type="ARBA" id="ARBA00022786"/>
    </source>
</evidence>
<keyword evidence="7 10" id="KW-0862">Zinc</keyword>
<dbReference type="PANTHER" id="PTHR21497:SF39">
    <property type="entry name" value="E3 UBIQUITIN-PROTEIN LIGASE UBR3"/>
    <property type="match status" value="1"/>
</dbReference>
<feature type="zinc finger region" description="UBR-type" evidence="9">
    <location>
        <begin position="84"/>
        <end position="155"/>
    </location>
</feature>
<dbReference type="InterPro" id="IPR039164">
    <property type="entry name" value="UBR1-like"/>
</dbReference>
<evidence type="ECO:0000256" key="11">
    <source>
        <dbReference type="SAM" id="MobiDB-lite"/>
    </source>
</evidence>
<evidence type="ECO:0000256" key="10">
    <source>
        <dbReference type="RuleBase" id="RU366018"/>
    </source>
</evidence>
<organism evidence="13 14">
    <name type="scientific">Desmophyllum pertusum</name>
    <dbReference type="NCBI Taxonomy" id="174260"/>
    <lineage>
        <taxon>Eukaryota</taxon>
        <taxon>Metazoa</taxon>
        <taxon>Cnidaria</taxon>
        <taxon>Anthozoa</taxon>
        <taxon>Hexacorallia</taxon>
        <taxon>Scleractinia</taxon>
        <taxon>Caryophylliina</taxon>
        <taxon>Caryophylliidae</taxon>
        <taxon>Desmophyllum</taxon>
    </lineage>
</organism>
<dbReference type="GO" id="GO:0000151">
    <property type="term" value="C:ubiquitin ligase complex"/>
    <property type="evidence" value="ECO:0007669"/>
    <property type="project" value="TreeGrafter"/>
</dbReference>
<evidence type="ECO:0000313" key="14">
    <source>
        <dbReference type="Proteomes" id="UP001163046"/>
    </source>
</evidence>
<dbReference type="GO" id="GO:0008270">
    <property type="term" value="F:zinc ion binding"/>
    <property type="evidence" value="ECO:0007669"/>
    <property type="project" value="UniProtKB-UniRule"/>
</dbReference>
<keyword evidence="4 10" id="KW-0479">Metal-binding</keyword>
<feature type="region of interest" description="Disordered" evidence="11">
    <location>
        <begin position="247"/>
        <end position="266"/>
    </location>
</feature>
<sequence>MADKHCVFDNTTCSARAKQSTAANFKAVCHTERGKGEIRGFLDGVLSLQHPFDAERQDWCLWLVAGGRPPEEFKNVLRSFDSPTICGLVWNKNFVAYRCRDCGISPCMSLCADCFHAGNHEGHDFNMFKSQAGGACDCGDENVMKPEGFCHRHGTKDTAVSRTDPPPELLAMAQIVVPRLCLRLQQQLKQIDPYTIDPVADYMGDAEVLVNFLVQLCDTNTMKTVTAESLMLKITDVERIFIKDTKSSSTSSSSFRGTKRSSIDRMDSSSSLSSVLSCDSVDDIVNRTFLDFLMDFVTQFEFPQKIVTFLLHLLPSAEYKEAFTRVFCQHYQKIAKALVLNSDSSSEDQLSNVWCMSVYSCLVTKPWQRK</sequence>
<reference evidence="13" key="1">
    <citation type="submission" date="2023-01" db="EMBL/GenBank/DDBJ databases">
        <title>Genome assembly of the deep-sea coral Lophelia pertusa.</title>
        <authorList>
            <person name="Herrera S."/>
            <person name="Cordes E."/>
        </authorList>
    </citation>
    <scope>NUCLEOTIDE SEQUENCE</scope>
    <source>
        <strain evidence="13">USNM1676648</strain>
        <tissue evidence="13">Polyp</tissue>
    </source>
</reference>
<evidence type="ECO:0000259" key="12">
    <source>
        <dbReference type="PROSITE" id="PS51157"/>
    </source>
</evidence>
<evidence type="ECO:0000256" key="8">
    <source>
        <dbReference type="ARBA" id="ARBA00046341"/>
    </source>
</evidence>
<evidence type="ECO:0000256" key="4">
    <source>
        <dbReference type="ARBA" id="ARBA00022723"/>
    </source>
</evidence>
<accession>A0A9W9Z5I3</accession>
<dbReference type="EMBL" id="MU826826">
    <property type="protein sequence ID" value="KAJ7375335.1"/>
    <property type="molecule type" value="Genomic_DNA"/>
</dbReference>
<proteinExistence type="inferred from homology"/>
<dbReference type="OrthoDB" id="15304at2759"/>
<dbReference type="FunFam" id="2.10.110.30:FF:000002">
    <property type="entry name" value="Putative e3 ubiquitin-protein ligase ubr3"/>
    <property type="match status" value="1"/>
</dbReference>
<evidence type="ECO:0000256" key="1">
    <source>
        <dbReference type="ARBA" id="ARBA00000900"/>
    </source>
</evidence>
<dbReference type="InterPro" id="IPR003126">
    <property type="entry name" value="Znf_UBR"/>
</dbReference>
<dbReference type="GO" id="GO:0005737">
    <property type="term" value="C:cytoplasm"/>
    <property type="evidence" value="ECO:0007669"/>
    <property type="project" value="TreeGrafter"/>
</dbReference>
<comment type="similarity">
    <text evidence="8 10">Belongs to the E3 ubiquitin-protein ligase UBR1-like family.</text>
</comment>
<evidence type="ECO:0000256" key="7">
    <source>
        <dbReference type="ARBA" id="ARBA00022833"/>
    </source>
</evidence>
<dbReference type="PROSITE" id="PS51157">
    <property type="entry name" value="ZF_UBR"/>
    <property type="match status" value="1"/>
</dbReference>
<comment type="function">
    <text evidence="10">Ubiquitin ligase protein which is a component of the N-end rule pathway. Recognizes and binds to proteins bearing specific N-terminal residues that are destabilizing according to the N-end rule, leading to their ubiquitination and subsequent degradation.</text>
</comment>
<name>A0A9W9Z5I3_9CNID</name>
<dbReference type="EC" id="2.3.2.27" evidence="10"/>
<dbReference type="GO" id="GO:0061630">
    <property type="term" value="F:ubiquitin protein ligase activity"/>
    <property type="evidence" value="ECO:0007669"/>
    <property type="project" value="UniProtKB-UniRule"/>
</dbReference>
<keyword evidence="6 10" id="KW-0833">Ubl conjugation pathway</keyword>
<dbReference type="GO" id="GO:0071596">
    <property type="term" value="P:ubiquitin-dependent protein catabolic process via the N-end rule pathway"/>
    <property type="evidence" value="ECO:0007669"/>
    <property type="project" value="UniProtKB-UniRule"/>
</dbReference>
<keyword evidence="13" id="KW-0012">Acyltransferase</keyword>
<evidence type="ECO:0000313" key="13">
    <source>
        <dbReference type="EMBL" id="KAJ7375335.1"/>
    </source>
</evidence>
<dbReference type="SMART" id="SM00396">
    <property type="entry name" value="ZnF_UBR1"/>
    <property type="match status" value="1"/>
</dbReference>
<evidence type="ECO:0000256" key="5">
    <source>
        <dbReference type="ARBA" id="ARBA00022771"/>
    </source>
</evidence>
<feature type="domain" description="UBR-type" evidence="12">
    <location>
        <begin position="84"/>
        <end position="155"/>
    </location>
</feature>
<dbReference type="Pfam" id="PF02207">
    <property type="entry name" value="zf-UBR"/>
    <property type="match status" value="1"/>
</dbReference>
<gene>
    <name evidence="13" type="primary">UBR3_3</name>
    <name evidence="13" type="ORF">OS493_002086</name>
</gene>
<comment type="catalytic activity">
    <reaction evidence="1 10">
        <text>S-ubiquitinyl-[E2 ubiquitin-conjugating enzyme]-L-cysteine + [acceptor protein]-L-lysine = [E2 ubiquitin-conjugating enzyme]-L-cysteine + N(6)-ubiquitinyl-[acceptor protein]-L-lysine.</text>
        <dbReference type="EC" id="2.3.2.27"/>
    </reaction>
</comment>